<dbReference type="Pfam" id="PF23742">
    <property type="entry name" value="VBS_C3G9"/>
    <property type="match status" value="1"/>
</dbReference>
<feature type="compositionally biased region" description="Polar residues" evidence="2">
    <location>
        <begin position="875"/>
        <end position="905"/>
    </location>
</feature>
<protein>
    <recommendedName>
        <fullName evidence="3">GIT Spa2 homology (SHD) domain-containing protein</fullName>
    </recommendedName>
</protein>
<feature type="region of interest" description="Disordered" evidence="2">
    <location>
        <begin position="223"/>
        <end position="256"/>
    </location>
</feature>
<dbReference type="VEuPathDB" id="FungiDB:B9J08_003960"/>
<dbReference type="Pfam" id="PF12205">
    <property type="entry name" value="GIT1_C"/>
    <property type="match status" value="1"/>
</dbReference>
<dbReference type="VEuPathDB" id="FungiDB:CJJ09_000120"/>
<feature type="compositionally biased region" description="Basic and acidic residues" evidence="2">
    <location>
        <begin position="665"/>
        <end position="679"/>
    </location>
</feature>
<feature type="domain" description="GIT Spa2 homology (SHD)" evidence="3">
    <location>
        <begin position="87"/>
        <end position="117"/>
    </location>
</feature>
<evidence type="ECO:0000313" key="5">
    <source>
        <dbReference type="Proteomes" id="UP000037122"/>
    </source>
</evidence>
<feature type="compositionally biased region" description="Low complexity" evidence="2">
    <location>
        <begin position="748"/>
        <end position="777"/>
    </location>
</feature>
<feature type="region of interest" description="Disordered" evidence="2">
    <location>
        <begin position="199"/>
        <end position="218"/>
    </location>
</feature>
<dbReference type="GO" id="GO:0005935">
    <property type="term" value="C:cellular bud neck"/>
    <property type="evidence" value="ECO:0007669"/>
    <property type="project" value="TreeGrafter"/>
</dbReference>
<name>A0A0L0P8Z2_CANAR</name>
<feature type="compositionally biased region" description="Basic and acidic residues" evidence="2">
    <location>
        <begin position="1006"/>
        <end position="1056"/>
    </location>
</feature>
<feature type="region of interest" description="Disordered" evidence="2">
    <location>
        <begin position="610"/>
        <end position="970"/>
    </location>
</feature>
<feature type="compositionally biased region" description="Low complexity" evidence="2">
    <location>
        <begin position="1076"/>
        <end position="1089"/>
    </location>
</feature>
<dbReference type="InterPro" id="IPR039892">
    <property type="entry name" value="Spa2/Sph1"/>
</dbReference>
<dbReference type="VEuPathDB" id="FungiDB:QG37_00182"/>
<feature type="domain" description="GIT Spa2 homology (SHD)" evidence="3">
    <location>
        <begin position="37"/>
        <end position="67"/>
    </location>
</feature>
<dbReference type="PANTHER" id="PTHR21601:SF0">
    <property type="entry name" value="PROTEIN SPA2-RELATED"/>
    <property type="match status" value="1"/>
</dbReference>
<dbReference type="Pfam" id="PF08518">
    <property type="entry name" value="GIT_SHD"/>
    <property type="match status" value="2"/>
</dbReference>
<feature type="compositionally biased region" description="Polar residues" evidence="2">
    <location>
        <begin position="366"/>
        <end position="417"/>
    </location>
</feature>
<dbReference type="GO" id="GO:0005078">
    <property type="term" value="F:MAP-kinase scaffold activity"/>
    <property type="evidence" value="ECO:0007669"/>
    <property type="project" value="TreeGrafter"/>
</dbReference>
<dbReference type="GO" id="GO:0043332">
    <property type="term" value="C:mating projection tip"/>
    <property type="evidence" value="ECO:0007669"/>
    <property type="project" value="TreeGrafter"/>
</dbReference>
<feature type="compositionally biased region" description="Low complexity" evidence="2">
    <location>
        <begin position="123"/>
        <end position="137"/>
    </location>
</feature>
<gene>
    <name evidence="4" type="ORF">QG37_00182</name>
</gene>
<dbReference type="VEuPathDB" id="FungiDB:CJI96_0002518"/>
<proteinExistence type="predicted"/>
<dbReference type="GO" id="GO:0005934">
    <property type="term" value="C:cellular bud tip"/>
    <property type="evidence" value="ECO:0007669"/>
    <property type="project" value="TreeGrafter"/>
</dbReference>
<reference evidence="5" key="1">
    <citation type="journal article" date="2015" name="BMC Genomics">
        <title>Draft genome of a commonly misdiagnosed multidrug resistant pathogen Candida auris.</title>
        <authorList>
            <person name="Chatterjee S."/>
            <person name="Alampalli S.V."/>
            <person name="Nageshan R.K."/>
            <person name="Chettiar S.T."/>
            <person name="Joshi S."/>
            <person name="Tatu U.S."/>
        </authorList>
    </citation>
    <scope>NUCLEOTIDE SEQUENCE [LARGE SCALE GENOMIC DNA]</scope>
    <source>
        <strain evidence="5">6684</strain>
    </source>
</reference>
<keyword evidence="1" id="KW-0677">Repeat</keyword>
<feature type="compositionally biased region" description="Basic and acidic residues" evidence="2">
    <location>
        <begin position="349"/>
        <end position="365"/>
    </location>
</feature>
<sequence>MSEPDLLHHYKVLKQFLDILDDLGQRAKSTSSRAMRAREKLLKLLSAQFRELSTDVYDELKRRIDESRAEPDFLLPKLTFHPKRNQARQKLSLLPQTRFKDLVLDISYEISRRNLHIPSDSTGSVSGQGQGPQSPVSYVHQKTPSHAYSQSLYQQHSKGGSIAESADLNRVADEDISHLTVNDTPREAPDDSIDDLQVSHEDTSKQTIAVQPTTVIPTKANLTWSSDEEEEDESKEVQQPAQREVVEHSNGSRSLDVEIDELKRSLQASEERAEQLEKTNEDLKTNLATTLSQKDALEAEHKQHLAKSANSVDPKELSALRDELESLKSSSAALRLENQALKNKHWKDSRHQSRDLANLSREDSLSSHLNSSPGHQGPRSHSGSLTQAVEAVSRSQISGSPNQSPPRSAALPTSTTDMSVNEELKKLHDKLQSMDASHVPVSVSKKEQLLRAEVAKWQQRYQESQAGIIKKNILSSEPRLRQNVSPDGVIPLKLAAQFFAAIETFITSVYDDDSDQDVLFEKMSHVACLANKLALASDRSSSYEHEHLATNVREAASHSLTATRYYGSNSKLLPRVLVERSVDELAFTVCDLVSACKLNDGNGDGELAQASQINQSQVQESNDAIRPLKIGKSTNLSPPAGKDRSANSRGVSPMEDYSTPRLHTLSKESLKPVKNETHVDTPSPARILPGSLPMGESSDQVDKEPQEEEPVKKLSMFERLARSRAEETKPATPEKEKKSIDLDKSNGVAKAGAAVAATGAAATAATSATPATESSSAESKDRSLTELNKKSNAVFESDKANADVKPDFEKNPSQNKENLAPSTPHSASRVNILDKVRQFESPEENSSNKVSSKTKSPSLMSVKNAKELLSKDASAASSPNQLSPASQKTAENTPTRSRSLFQTLRNKFAGEPKDEEDKTTPLKNERKKETSEDVKPSKAVEPYESVKSKLIDANQPENAAKPELKETTDHFTDESVLKATGAETASKAAVGLAAGAASFAGAKKAAESIKKLEEKPTESIKRHDEKIGEGIKKVEEKPTVDETPKVDRDLDTKKEQVPAGSSTGSSEKGEVGLKQKPSLKSLSSKSPSFKVKKVNYSEKKEEESEEESDYDEQEEEARQRQEYRKSMAAATFNFDLFDIDDPDNTLTQVLLYLEHQTVQVISTIQDLLTAIKKPDATRGELRENSKAISEVIRQMAEATKTSMNQTRNYQLKEHGSWVVTSLEDCNHRMNNLCRPNADKSDEEFADKNFKQRLAGISFDIAKCTKELVKTVEEASLKEDIAQLDARLNQPDDDLT</sequence>
<dbReference type="PANTHER" id="PTHR21601">
    <property type="entry name" value="SPA2 PROTEIN"/>
    <property type="match status" value="1"/>
</dbReference>
<dbReference type="InterPro" id="IPR056439">
    <property type="entry name" value="VBS_C3G9"/>
</dbReference>
<dbReference type="GO" id="GO:0005826">
    <property type="term" value="C:actomyosin contractile ring"/>
    <property type="evidence" value="ECO:0007669"/>
    <property type="project" value="TreeGrafter"/>
</dbReference>
<feature type="compositionally biased region" description="Polar residues" evidence="2">
    <location>
        <begin position="811"/>
        <end position="829"/>
    </location>
</feature>
<accession>A0A0L0P8Z2</accession>
<dbReference type="InterPro" id="IPR013724">
    <property type="entry name" value="GIT_SHD"/>
</dbReference>
<organism evidence="4 5">
    <name type="scientific">Candidozyma auris</name>
    <name type="common">Yeast</name>
    <name type="synonym">Candida auris</name>
    <dbReference type="NCBI Taxonomy" id="498019"/>
    <lineage>
        <taxon>Eukaryota</taxon>
        <taxon>Fungi</taxon>
        <taxon>Dikarya</taxon>
        <taxon>Ascomycota</taxon>
        <taxon>Saccharomycotina</taxon>
        <taxon>Pichiomycetes</taxon>
        <taxon>Metschnikowiaceae</taxon>
        <taxon>Candidozyma</taxon>
    </lineage>
</organism>
<feature type="compositionally biased region" description="Basic and acidic residues" evidence="2">
    <location>
        <begin position="700"/>
        <end position="744"/>
    </location>
</feature>
<feature type="compositionally biased region" description="Polar residues" evidence="2">
    <location>
        <begin position="205"/>
        <end position="218"/>
    </location>
</feature>
<dbReference type="GO" id="GO:0036267">
    <property type="term" value="P:invasive filamentous growth"/>
    <property type="evidence" value="ECO:0007669"/>
    <property type="project" value="TreeGrafter"/>
</dbReference>
<feature type="compositionally biased region" description="Basic and acidic residues" evidence="2">
    <location>
        <begin position="908"/>
        <end position="938"/>
    </location>
</feature>
<feature type="compositionally biased region" description="Acidic residues" evidence="2">
    <location>
        <begin position="1103"/>
        <end position="1115"/>
    </location>
</feature>
<dbReference type="GO" id="GO:1902716">
    <property type="term" value="C:cell cortex of growing cell tip"/>
    <property type="evidence" value="ECO:0007669"/>
    <property type="project" value="TreeGrafter"/>
</dbReference>
<dbReference type="VEuPathDB" id="FungiDB:CJI97_004062"/>
<feature type="region of interest" description="Disordered" evidence="2">
    <location>
        <begin position="1006"/>
        <end position="1122"/>
    </location>
</feature>
<evidence type="ECO:0000313" key="4">
    <source>
        <dbReference type="EMBL" id="KNE02804.1"/>
    </source>
</evidence>
<dbReference type="Proteomes" id="UP000037122">
    <property type="component" value="Unassembled WGS sequence"/>
</dbReference>
<feature type="compositionally biased region" description="Basic and acidic residues" evidence="2">
    <location>
        <begin position="796"/>
        <end position="810"/>
    </location>
</feature>
<feature type="compositionally biased region" description="Basic and acidic residues" evidence="2">
    <location>
        <begin position="960"/>
        <end position="970"/>
    </location>
</feature>
<dbReference type="Gene3D" id="1.20.120.330">
    <property type="entry name" value="Nucleotidyltransferases domain 2"/>
    <property type="match status" value="1"/>
</dbReference>
<dbReference type="EMBL" id="LGST01000002">
    <property type="protein sequence ID" value="KNE02804.1"/>
    <property type="molecule type" value="Genomic_DNA"/>
</dbReference>
<dbReference type="VEuPathDB" id="FungiDB:CJJ07_003136"/>
<evidence type="ECO:0000256" key="2">
    <source>
        <dbReference type="SAM" id="MobiDB-lite"/>
    </source>
</evidence>
<comment type="caution">
    <text evidence="4">The sequence shown here is derived from an EMBL/GenBank/DDBJ whole genome shotgun (WGS) entry which is preliminary data.</text>
</comment>
<dbReference type="GO" id="GO:0007124">
    <property type="term" value="P:pseudohyphal growth"/>
    <property type="evidence" value="ECO:0007669"/>
    <property type="project" value="TreeGrafter"/>
</dbReference>
<feature type="compositionally biased region" description="Basic and acidic residues" evidence="2">
    <location>
        <begin position="778"/>
        <end position="789"/>
    </location>
</feature>
<feature type="compositionally biased region" description="Low complexity" evidence="2">
    <location>
        <begin position="844"/>
        <end position="858"/>
    </location>
</feature>
<feature type="compositionally biased region" description="Polar residues" evidence="2">
    <location>
        <begin position="610"/>
        <end position="622"/>
    </location>
</feature>
<dbReference type="GO" id="GO:0007121">
    <property type="term" value="P:bipolar cellular bud site selection"/>
    <property type="evidence" value="ECO:0007669"/>
    <property type="project" value="TreeGrafter"/>
</dbReference>
<evidence type="ECO:0000256" key="1">
    <source>
        <dbReference type="ARBA" id="ARBA00022737"/>
    </source>
</evidence>
<feature type="region of interest" description="Disordered" evidence="2">
    <location>
        <begin position="343"/>
        <end position="417"/>
    </location>
</feature>
<evidence type="ECO:0000259" key="3">
    <source>
        <dbReference type="SMART" id="SM00555"/>
    </source>
</evidence>
<dbReference type="GO" id="GO:0000131">
    <property type="term" value="C:incipient cellular bud site"/>
    <property type="evidence" value="ECO:0007669"/>
    <property type="project" value="TreeGrafter"/>
</dbReference>
<feature type="region of interest" description="Disordered" evidence="2">
    <location>
        <begin position="117"/>
        <end position="143"/>
    </location>
</feature>
<dbReference type="SMART" id="SM00555">
    <property type="entry name" value="GIT"/>
    <property type="match status" value="2"/>
</dbReference>
<dbReference type="InterPro" id="IPR022018">
    <property type="entry name" value="GIT1_C"/>
</dbReference>